<reference evidence="9 10" key="1">
    <citation type="journal article" date="2013" name="PLoS ONE">
        <title>Genomic Analysis by Deep Sequencing of the Probiotic Lactobacillus brevis KB290 Harboring Nine Plasmids Reveals Genomic Stability.</title>
        <authorList>
            <person name="Fukao M."/>
            <person name="Oshima K."/>
            <person name="Morita H."/>
            <person name="Toh H."/>
            <person name="Suda W."/>
            <person name="Kim S.W."/>
            <person name="Suzuki S."/>
            <person name="Yakabe T."/>
            <person name="Hattori M."/>
            <person name="Yajima N."/>
        </authorList>
    </citation>
    <scope>NUCLEOTIDE SEQUENCE [LARGE SCALE GENOMIC DNA]</scope>
    <source>
        <strain evidence="9 10">KB290</strain>
    </source>
</reference>
<keyword evidence="5" id="KW-0408">Iron</keyword>
<dbReference type="PROSITE" id="PS00595">
    <property type="entry name" value="AA_TRANSFER_CLASS_5"/>
    <property type="match status" value="1"/>
</dbReference>
<dbReference type="Proteomes" id="UP000012042">
    <property type="component" value="Chromosome"/>
</dbReference>
<dbReference type="Gene3D" id="3.40.640.10">
    <property type="entry name" value="Type I PLP-dependent aspartate aminotransferase-like (Major domain)"/>
    <property type="match status" value="1"/>
</dbReference>
<dbReference type="InterPro" id="IPR016454">
    <property type="entry name" value="Cysteine_dSase"/>
</dbReference>
<gene>
    <name evidence="9" type="ORF">LVISKB_0813</name>
</gene>
<evidence type="ECO:0000256" key="2">
    <source>
        <dbReference type="ARBA" id="ARBA00006490"/>
    </source>
</evidence>
<protein>
    <submittedName>
        <fullName evidence="9">NifS/IcsS protein homolog</fullName>
    </submittedName>
</protein>
<dbReference type="PANTHER" id="PTHR11601:SF50">
    <property type="entry name" value="CYSTEINE DESULFURASE ISCS 2-RELATED"/>
    <property type="match status" value="1"/>
</dbReference>
<keyword evidence="3" id="KW-0479">Metal-binding</keyword>
<dbReference type="Gene3D" id="3.90.1150.10">
    <property type="entry name" value="Aspartate Aminotransferase, domain 1"/>
    <property type="match status" value="1"/>
</dbReference>
<keyword evidence="6" id="KW-0411">Iron-sulfur</keyword>
<dbReference type="SUPFAM" id="SSF53383">
    <property type="entry name" value="PLP-dependent transferases"/>
    <property type="match status" value="1"/>
</dbReference>
<evidence type="ECO:0000313" key="10">
    <source>
        <dbReference type="Proteomes" id="UP000012042"/>
    </source>
</evidence>
<dbReference type="InterPro" id="IPR015424">
    <property type="entry name" value="PyrdxlP-dep_Trfase"/>
</dbReference>
<dbReference type="InterPro" id="IPR015422">
    <property type="entry name" value="PyrdxlP-dep_Trfase_small"/>
</dbReference>
<dbReference type="GO" id="GO:0051536">
    <property type="term" value="F:iron-sulfur cluster binding"/>
    <property type="evidence" value="ECO:0007669"/>
    <property type="project" value="UniProtKB-KW"/>
</dbReference>
<feature type="domain" description="Aminotransferase class V" evidence="8">
    <location>
        <begin position="71"/>
        <end position="435"/>
    </location>
</feature>
<evidence type="ECO:0000256" key="4">
    <source>
        <dbReference type="ARBA" id="ARBA00022898"/>
    </source>
</evidence>
<dbReference type="AlphaFoldDB" id="M5AC93"/>
<dbReference type="FunFam" id="3.40.640.10:FF:000084">
    <property type="entry name" value="IscS-like cysteine desulfurase"/>
    <property type="match status" value="1"/>
</dbReference>
<dbReference type="InterPro" id="IPR000192">
    <property type="entry name" value="Aminotrans_V_dom"/>
</dbReference>
<evidence type="ECO:0000313" key="9">
    <source>
        <dbReference type="EMBL" id="BAN06448.1"/>
    </source>
</evidence>
<dbReference type="Gene3D" id="1.10.260.50">
    <property type="match status" value="1"/>
</dbReference>
<evidence type="ECO:0000256" key="3">
    <source>
        <dbReference type="ARBA" id="ARBA00022723"/>
    </source>
</evidence>
<dbReference type="GO" id="GO:0031071">
    <property type="term" value="F:cysteine desulfurase activity"/>
    <property type="evidence" value="ECO:0007669"/>
    <property type="project" value="UniProtKB-ARBA"/>
</dbReference>
<evidence type="ECO:0000256" key="7">
    <source>
        <dbReference type="RuleBase" id="RU004504"/>
    </source>
</evidence>
<evidence type="ECO:0000256" key="1">
    <source>
        <dbReference type="ARBA" id="ARBA00001933"/>
    </source>
</evidence>
<dbReference type="PANTHER" id="PTHR11601">
    <property type="entry name" value="CYSTEINE DESULFURYLASE FAMILY MEMBER"/>
    <property type="match status" value="1"/>
</dbReference>
<dbReference type="EMBL" id="AP012167">
    <property type="protein sequence ID" value="BAN06448.1"/>
    <property type="molecule type" value="Genomic_DNA"/>
</dbReference>
<dbReference type="HOGENOM" id="CLU_003433_0_0_9"/>
<comment type="cofactor">
    <cofactor evidence="1 7">
        <name>pyridoxal 5'-phosphate</name>
        <dbReference type="ChEBI" id="CHEBI:597326"/>
    </cofactor>
</comment>
<dbReference type="Pfam" id="PF00266">
    <property type="entry name" value="Aminotran_5"/>
    <property type="match status" value="1"/>
</dbReference>
<dbReference type="PATRIC" id="fig|1001583.3.peg.801"/>
<evidence type="ECO:0000256" key="6">
    <source>
        <dbReference type="ARBA" id="ARBA00023014"/>
    </source>
</evidence>
<organism evidence="9 10">
    <name type="scientific">Levilactobacillus brevis KB290</name>
    <dbReference type="NCBI Taxonomy" id="1001583"/>
    <lineage>
        <taxon>Bacteria</taxon>
        <taxon>Bacillati</taxon>
        <taxon>Bacillota</taxon>
        <taxon>Bacilli</taxon>
        <taxon>Lactobacillales</taxon>
        <taxon>Lactobacillaceae</taxon>
        <taxon>Levilactobacillus</taxon>
    </lineage>
</organism>
<name>M5AC93_LEVBR</name>
<keyword evidence="4" id="KW-0663">Pyridoxal phosphate</keyword>
<comment type="similarity">
    <text evidence="2">Belongs to the class-V pyridoxal-phosphate-dependent aminotransferase family. NifS/IscS subfamily.</text>
</comment>
<evidence type="ECO:0000256" key="5">
    <source>
        <dbReference type="ARBA" id="ARBA00023004"/>
    </source>
</evidence>
<accession>M5AC93</accession>
<proteinExistence type="inferred from homology"/>
<dbReference type="PIRSF" id="PIRSF005572">
    <property type="entry name" value="NifS"/>
    <property type="match status" value="1"/>
</dbReference>
<sequence length="450" mass="50389">MLIISVKERINRTVQLKINGNVNRSLEGSRFFVSLTLCDSPLWFTTFVFIMRKNFYRSRTNRKEIRGFSMIYFDNSATTKAAPAVVDTYAKVSERYWGNPSSLHNFGEQAFNLLEQSRQQIADLLGVSLSEILFTSGGTEGDNWAIKGTAIAKREFGNHLITTEVEHPAVHNSMEQLKQLGFEVTYLPVDENGRVSASDLRSAIRPTTILVSTMAVNNEIGAVQPLAEIADVMRDFPKIHWHIDAVQGIGKGLHDLIFNDRVDFITFSGHKFHAPRGIGFMYKRQGRTIAPLMTGGGQERDLRSGTENLPAIAAMAKALRLLLDDEAAKVQRQQEVRLTILNHIKTFSHVTIFSKDLPVFAPHILCFAIESVRGETIVHAFEEHGIYISTTSACSSKKHVESSTLQAMKIDDGIATSAVRVSLDEHNTLAEAEQFNQVFDELYRGFAKLR</sequence>
<dbReference type="InterPro" id="IPR020578">
    <property type="entry name" value="Aminotrans_V_PyrdxlP_BS"/>
</dbReference>
<dbReference type="GO" id="GO:0046872">
    <property type="term" value="F:metal ion binding"/>
    <property type="evidence" value="ECO:0007669"/>
    <property type="project" value="UniProtKB-KW"/>
</dbReference>
<evidence type="ECO:0000259" key="8">
    <source>
        <dbReference type="Pfam" id="PF00266"/>
    </source>
</evidence>
<dbReference type="InterPro" id="IPR015421">
    <property type="entry name" value="PyrdxlP-dep_Trfase_major"/>
</dbReference>
<dbReference type="KEGG" id="lbk:LVISKB_0813"/>